<evidence type="ECO:0008006" key="4">
    <source>
        <dbReference type="Google" id="ProtNLM"/>
    </source>
</evidence>
<reference evidence="3" key="1">
    <citation type="submission" date="2017-02" db="EMBL/GenBank/DDBJ databases">
        <authorList>
            <person name="Varghese N."/>
            <person name="Submissions S."/>
        </authorList>
    </citation>
    <scope>NUCLEOTIDE SEQUENCE [LARGE SCALE GENOMIC DNA]</scope>
    <source>
        <strain evidence="3">DSM 22270</strain>
    </source>
</reference>
<dbReference type="OrthoDB" id="944975at2"/>
<dbReference type="EMBL" id="FUZA01000025">
    <property type="protein sequence ID" value="SKC21022.1"/>
    <property type="molecule type" value="Genomic_DNA"/>
</dbReference>
<gene>
    <name evidence="2" type="ORF">SAMN05660293_05757</name>
</gene>
<dbReference type="Proteomes" id="UP000190897">
    <property type="component" value="Unassembled WGS sequence"/>
</dbReference>
<name>A0A1T5HK44_9BACT</name>
<feature type="coiled-coil region" evidence="1">
    <location>
        <begin position="141"/>
        <end position="168"/>
    </location>
</feature>
<protein>
    <recommendedName>
        <fullName evidence="4">Ribbon-helix-helix protein, copG family</fullName>
    </recommendedName>
</protein>
<keyword evidence="1" id="KW-0175">Coiled coil</keyword>
<dbReference type="NCBIfam" id="NF041200">
    <property type="entry name" value="mob_BfmA_Nterm"/>
    <property type="match status" value="1"/>
</dbReference>
<sequence length="210" mass="24366">MEKKYNKSVRFTEATDEKFGKIAEKLGRSKQDLLAEMVDYFYKSKKDPSDLSDELLKKELGQGINRIISFVKVQEKDILAPMLAEQKLQQEQFRKQARLLRFYFGEDEDNKVAGHFMEMARILDKNSKASLAEQGKTSGLVERLLAEVKSFQGTIADLRKEKDRMRNHFVLLFENYIREREHLNSVLNSFGSSAAVKNLQDETRSQFKSV</sequence>
<dbReference type="AlphaFoldDB" id="A0A1T5HK44"/>
<evidence type="ECO:0000313" key="2">
    <source>
        <dbReference type="EMBL" id="SKC21022.1"/>
    </source>
</evidence>
<proteinExistence type="predicted"/>
<dbReference type="RefSeq" id="WP_082218163.1">
    <property type="nucleotide sequence ID" value="NZ_FUZA01000025.1"/>
</dbReference>
<dbReference type="InterPro" id="IPR048012">
    <property type="entry name" value="BfmA-like_N"/>
</dbReference>
<keyword evidence="3" id="KW-1185">Reference proteome</keyword>
<accession>A0A1T5HK44</accession>
<organism evidence="2 3">
    <name type="scientific">Dyadobacter psychrophilus</name>
    <dbReference type="NCBI Taxonomy" id="651661"/>
    <lineage>
        <taxon>Bacteria</taxon>
        <taxon>Pseudomonadati</taxon>
        <taxon>Bacteroidota</taxon>
        <taxon>Cytophagia</taxon>
        <taxon>Cytophagales</taxon>
        <taxon>Spirosomataceae</taxon>
        <taxon>Dyadobacter</taxon>
    </lineage>
</organism>
<evidence type="ECO:0000256" key="1">
    <source>
        <dbReference type="SAM" id="Coils"/>
    </source>
</evidence>
<evidence type="ECO:0000313" key="3">
    <source>
        <dbReference type="Proteomes" id="UP000190897"/>
    </source>
</evidence>